<reference evidence="4" key="1">
    <citation type="submission" date="2024-01" db="EMBL/GenBank/DDBJ databases">
        <title>Bank of Algae and Cyanobacteria of the Azores (BACA) strain genomes.</title>
        <authorList>
            <person name="Luz R."/>
            <person name="Cordeiro R."/>
            <person name="Fonseca A."/>
            <person name="Goncalves V."/>
        </authorList>
    </citation>
    <scope>NUCLEOTIDE SEQUENCE</scope>
    <source>
        <strain evidence="4">BACA0141</strain>
    </source>
</reference>
<dbReference type="Pfam" id="PF20434">
    <property type="entry name" value="BD-FAE"/>
    <property type="match status" value="1"/>
</dbReference>
<protein>
    <submittedName>
        <fullName evidence="4">Alpha/beta hydrolase</fullName>
    </submittedName>
</protein>
<evidence type="ECO:0000256" key="2">
    <source>
        <dbReference type="SAM" id="Phobius"/>
    </source>
</evidence>
<accession>A0AAW9Q3K8</accession>
<dbReference type="RefSeq" id="WP_330485225.1">
    <property type="nucleotide sequence ID" value="NZ_JAZBJZ010000094.1"/>
</dbReference>
<dbReference type="InterPro" id="IPR029058">
    <property type="entry name" value="AB_hydrolase_fold"/>
</dbReference>
<dbReference type="GO" id="GO:0016787">
    <property type="term" value="F:hydrolase activity"/>
    <property type="evidence" value="ECO:0007669"/>
    <property type="project" value="UniProtKB-KW"/>
</dbReference>
<feature type="transmembrane region" description="Helical" evidence="2">
    <location>
        <begin position="36"/>
        <end position="56"/>
    </location>
</feature>
<keyword evidence="2" id="KW-0472">Membrane</keyword>
<dbReference type="PANTHER" id="PTHR48081">
    <property type="entry name" value="AB HYDROLASE SUPERFAMILY PROTEIN C4A8.06C"/>
    <property type="match status" value="1"/>
</dbReference>
<dbReference type="AlphaFoldDB" id="A0AAW9Q3K8"/>
<proteinExistence type="predicted"/>
<feature type="domain" description="BD-FAE-like" evidence="3">
    <location>
        <begin position="166"/>
        <end position="361"/>
    </location>
</feature>
<dbReference type="InterPro" id="IPR050300">
    <property type="entry name" value="GDXG_lipolytic_enzyme"/>
</dbReference>
<dbReference type="InterPro" id="IPR049492">
    <property type="entry name" value="BD-FAE-like_dom"/>
</dbReference>
<keyword evidence="2" id="KW-0812">Transmembrane</keyword>
<keyword evidence="5" id="KW-1185">Reference proteome</keyword>
<dbReference type="SUPFAM" id="SSF53474">
    <property type="entry name" value="alpha/beta-Hydrolases"/>
    <property type="match status" value="1"/>
</dbReference>
<comment type="caution">
    <text evidence="4">The sequence shown here is derived from an EMBL/GenBank/DDBJ whole genome shotgun (WGS) entry which is preliminary data.</text>
</comment>
<dbReference type="Gene3D" id="3.40.50.1820">
    <property type="entry name" value="alpha/beta hydrolase"/>
    <property type="match status" value="1"/>
</dbReference>
<evidence type="ECO:0000256" key="1">
    <source>
        <dbReference type="ARBA" id="ARBA00022801"/>
    </source>
</evidence>
<dbReference type="EMBL" id="JAZBJZ010000094">
    <property type="protein sequence ID" value="MEE3718789.1"/>
    <property type="molecule type" value="Genomic_DNA"/>
</dbReference>
<organism evidence="4 5">
    <name type="scientific">Tumidithrix elongata BACA0141</name>
    <dbReference type="NCBI Taxonomy" id="2716417"/>
    <lineage>
        <taxon>Bacteria</taxon>
        <taxon>Bacillati</taxon>
        <taxon>Cyanobacteriota</taxon>
        <taxon>Cyanophyceae</taxon>
        <taxon>Pseudanabaenales</taxon>
        <taxon>Pseudanabaenaceae</taxon>
        <taxon>Tumidithrix</taxon>
        <taxon>Tumidithrix elongata</taxon>
    </lineage>
</organism>
<sequence>MLLLIISGIVLFLSCWILIPAPIFSLMPLSVGAPEISPLLAALNAPIALLALWQSTQLFRRNAKQRQLKSPKKLRRYRIALAFSTMGLILSLFPLSQLPSTIQAAESAIAQAIGSNYLAQIPDRMQSQMRAQPFSFLDFLQGIPSPPIRFTTGIQFATPDRVPLTLDIYRPSQTGIYPAIVVVHGGGWQGGSAADHAKFSRYMAAKGYVVWSISYRLAPRYTFPTQLEDVQVALKFIQQHGREYETDLGRIALIGRSAGAHLAMLAAYSPDPPSMPIRAVVNYYGPVDLLAGYYDLPSPDPIDSRTMLKTFLGGTPEQFGDRYRLASPINLANRPMPPSLLIYGGKDRIVMAKFGNEMSRRLQSAGTQSAFLEIPWADHAFDEVFQGLSNQFALYYTERFLAWALR</sequence>
<evidence type="ECO:0000313" key="4">
    <source>
        <dbReference type="EMBL" id="MEE3718789.1"/>
    </source>
</evidence>
<dbReference type="Proteomes" id="UP001333818">
    <property type="component" value="Unassembled WGS sequence"/>
</dbReference>
<keyword evidence="2" id="KW-1133">Transmembrane helix</keyword>
<keyword evidence="1 4" id="KW-0378">Hydrolase</keyword>
<evidence type="ECO:0000313" key="5">
    <source>
        <dbReference type="Proteomes" id="UP001333818"/>
    </source>
</evidence>
<feature type="transmembrane region" description="Helical" evidence="2">
    <location>
        <begin position="77"/>
        <end position="95"/>
    </location>
</feature>
<name>A0AAW9Q3K8_9CYAN</name>
<evidence type="ECO:0000259" key="3">
    <source>
        <dbReference type="Pfam" id="PF20434"/>
    </source>
</evidence>
<gene>
    <name evidence="4" type="ORF">V2H45_18765</name>
</gene>